<dbReference type="PROSITE" id="PS50009">
    <property type="entry name" value="RASGEF_CAT"/>
    <property type="match status" value="1"/>
</dbReference>
<feature type="domain" description="DH" evidence="7">
    <location>
        <begin position="238"/>
        <end position="426"/>
    </location>
</feature>
<protein>
    <submittedName>
        <fullName evidence="9">Ras-specific guanine nucleotide-releasing factor 2-like isoform X2</fullName>
    </submittedName>
</protein>
<dbReference type="Gene3D" id="2.30.29.30">
    <property type="entry name" value="Pleckstrin-homology domain (PH domain)/Phosphotyrosine-binding domain (PTB)"/>
    <property type="match status" value="2"/>
</dbReference>
<dbReference type="Pfam" id="PF00617">
    <property type="entry name" value="RasGEF"/>
    <property type="match status" value="1"/>
</dbReference>
<keyword evidence="1 2" id="KW-0344">Guanine-nucleotide releasing factor</keyword>
<dbReference type="InterPro" id="IPR001849">
    <property type="entry name" value="PH_domain"/>
</dbReference>
<dbReference type="GO" id="GO:0005886">
    <property type="term" value="C:plasma membrane"/>
    <property type="evidence" value="ECO:0007669"/>
    <property type="project" value="TreeGrafter"/>
</dbReference>
<evidence type="ECO:0000256" key="1">
    <source>
        <dbReference type="ARBA" id="ARBA00022658"/>
    </source>
</evidence>
<dbReference type="Pfam" id="PF00621">
    <property type="entry name" value="RhoGEF"/>
    <property type="match status" value="1"/>
</dbReference>
<evidence type="ECO:0000256" key="2">
    <source>
        <dbReference type="PROSITE-ProRule" id="PRU00168"/>
    </source>
</evidence>
<dbReference type="GO" id="GO:0007265">
    <property type="term" value="P:Ras protein signal transduction"/>
    <property type="evidence" value="ECO:0007669"/>
    <property type="project" value="TreeGrafter"/>
</dbReference>
<name>A0A3M7SZS3_BRAPC</name>
<dbReference type="SUPFAM" id="SSF50729">
    <property type="entry name" value="PH domain-like"/>
    <property type="match status" value="2"/>
</dbReference>
<evidence type="ECO:0000313" key="9">
    <source>
        <dbReference type="EMBL" id="RNA41303.1"/>
    </source>
</evidence>
<proteinExistence type="predicted"/>
<evidence type="ECO:0000256" key="3">
    <source>
        <dbReference type="SAM" id="Coils"/>
    </source>
</evidence>
<dbReference type="SUPFAM" id="SSF48366">
    <property type="entry name" value="Ras GEF"/>
    <property type="match status" value="1"/>
</dbReference>
<dbReference type="PROSITE" id="PS00741">
    <property type="entry name" value="DH_1"/>
    <property type="match status" value="1"/>
</dbReference>
<dbReference type="SMART" id="SM00229">
    <property type="entry name" value="RasGEFN"/>
    <property type="match status" value="1"/>
</dbReference>
<feature type="region of interest" description="Disordered" evidence="4">
    <location>
        <begin position="788"/>
        <end position="807"/>
    </location>
</feature>
<evidence type="ECO:0000313" key="10">
    <source>
        <dbReference type="Proteomes" id="UP000276133"/>
    </source>
</evidence>
<dbReference type="PROSITE" id="PS50096">
    <property type="entry name" value="IQ"/>
    <property type="match status" value="1"/>
</dbReference>
<feature type="domain" description="Ras-GEF" evidence="6">
    <location>
        <begin position="1241"/>
        <end position="1473"/>
    </location>
</feature>
<sequence>MQRNGCKINESHVNTIALKARLEHRECGYLWKRSNDSNGKWQIKWFALYQNFLFYYETVNSTKPLGLYVLESCYCNRIVTNTKNTKEGEIKLFCFSLTYSKDGKNPIEFGAENEDECVQWMDAIKNCSYSKLASDNAELQHKYLHLNQLYETETKSKWQYLAQIEELSNEVKQLREELKRYKGQHDLVVAKTIADEESSDMKRIKKVQSLCRGWLYRRRWKRIVKDYIESPDALNLRKRNRIVFELFEKEGEYMSQLEILVSNFLRPFKMAACSSKPAITHEEVNCIFLNSEILLFLHQIFYKGLNKKLENWPSVFVGDLFDFLLPVLVIYQEYVRNHHYSLQILTDLKIRSIEFRNLLKRCEDKPKCEGRSLDIFLTYPMHQIPRYILILHQLISFTSHTSTNELYCLENAKKKLEELSRSMHDEVSETENIRCNLAIEKMIVEGCEVILDANQVFIREGLLIILTSLKSKTLGVKLKDIKKRNVVKCFLFTNHLIVTTRASNGRLNLYKPYEAIPLNECKLIEDVTNELSMIEEENVSIVSDDHSISSASMISTESNGSLFFNKDQPTDFSCEFKLVQSNNMIQRTIHFIASSLGEKQAWCGDMSQCIDNLNYSNLLQNTNTSNSVNMPNKAMPYSDQKLFRDESDVKYCKSLNSCKVPQIRQATLDKLLERLIDLRFLSIDFLNTFLLTYRVFTDPLVILNALKNLYESSPKHSIELGEHDFRKLNNARSDINNELNRKVSVAGLFRLPSINEERDIFVKRDSRLSSFRRDIAIDIENMNIMEGDETDIPETDNPSNAAPNGLDNKQERLAPIASCETLQTCSSSTNSAANFKVKEKHVGFTLPNNSPSNINFNERTNSLIENVVNNLTKVNVSDGIFAVKNEKKYNVSTKPLATSFDLKKTDIGTNNGSVFSSNLHDDEFFEYKIEEDDFGDNTDEDYDYRIDSSNRTKYKRFINGNKSFNGSISSATSSASRLTYWKESLEKSNLLVSNIGCSSTAEALSLSPAMAPKRIAPQKNSLSSTTTNQLLMAVQHNAQKIGKRLSDTFSVQKFLTDNGRKLPISVYAGVVVTSSRSSRRRTSNTEATKAFAIATSGSQTSLDKAQTFRHSIDNARMSVNSIPRVDRLNSSGPALDCSKTKKNLFLVNTAASMRVLNILRHWVTKHPFDFDDNSKLKEETLNLINQMLNESNLTETERKVSKQIIQQLTIPIEKKKENLINIDFLLRPPNSPGKVKFSDLSVSEIAEQMTYIDYQIFASISSQELLGQAWMKTGKETNAKNVLVFSKRFNEMSQLVVTEIIMSVNHTQRLEKLEKWTTIANICKFLKNFNGVLQIMSAFASTSIFRLKSTWDKLSKNSQQTIEILQNLVSSDGRFKNLRDAMNKCDPPCIPYLGMYLMDLVFIEESTPDFLDGNLINFSKLRMVSHIIRDIRTFQQSKYTIHHNRRICEYLLDTSNLLTPDEAYNRSLTLEPRNSINPTFKRMDELDLKAQTATLNINMLN</sequence>
<dbReference type="Gene3D" id="1.20.900.10">
    <property type="entry name" value="Dbl homology (DH) domain"/>
    <property type="match status" value="1"/>
</dbReference>
<reference evidence="9 10" key="1">
    <citation type="journal article" date="2018" name="Sci. Rep.">
        <title>Genomic signatures of local adaptation to the degree of environmental predictability in rotifers.</title>
        <authorList>
            <person name="Franch-Gras L."/>
            <person name="Hahn C."/>
            <person name="Garcia-Roger E.M."/>
            <person name="Carmona M.J."/>
            <person name="Serra M."/>
            <person name="Gomez A."/>
        </authorList>
    </citation>
    <scope>NUCLEOTIDE SEQUENCE [LARGE SCALE GENOMIC DNA]</scope>
    <source>
        <strain evidence="9">HYR1</strain>
    </source>
</reference>
<dbReference type="InterPro" id="IPR001895">
    <property type="entry name" value="RASGEF_cat_dom"/>
</dbReference>
<dbReference type="InterPro" id="IPR036964">
    <property type="entry name" value="RASGEF_cat_dom_sf"/>
</dbReference>
<dbReference type="PROSITE" id="PS50212">
    <property type="entry name" value="RASGEF_NTER"/>
    <property type="match status" value="1"/>
</dbReference>
<dbReference type="CDD" id="cd00160">
    <property type="entry name" value="RhoGEF"/>
    <property type="match status" value="1"/>
</dbReference>
<dbReference type="InterPro" id="IPR000651">
    <property type="entry name" value="Ras-like_Gua-exchang_fac_N"/>
</dbReference>
<dbReference type="Gene3D" id="1.10.840.10">
    <property type="entry name" value="Ras guanine-nucleotide exchange factors catalytic domain"/>
    <property type="match status" value="1"/>
</dbReference>
<dbReference type="PANTHER" id="PTHR23113:SF99">
    <property type="entry name" value="RASGEF DOMAIN-CONTAINING PROTEIN"/>
    <property type="match status" value="1"/>
</dbReference>
<dbReference type="InterPro" id="IPR001331">
    <property type="entry name" value="GDS_CDC24_CS"/>
</dbReference>
<dbReference type="PANTHER" id="PTHR23113">
    <property type="entry name" value="GUANINE NUCLEOTIDE EXCHANGE FACTOR"/>
    <property type="match status" value="1"/>
</dbReference>
<dbReference type="InterPro" id="IPR011993">
    <property type="entry name" value="PH-like_dom_sf"/>
</dbReference>
<dbReference type="Pfam" id="PF00618">
    <property type="entry name" value="RasGEF_N"/>
    <property type="match status" value="1"/>
</dbReference>
<evidence type="ECO:0000256" key="4">
    <source>
        <dbReference type="SAM" id="MobiDB-lite"/>
    </source>
</evidence>
<dbReference type="STRING" id="10195.A0A3M7SZS3"/>
<feature type="coiled-coil region" evidence="3">
    <location>
        <begin position="157"/>
        <end position="191"/>
    </location>
</feature>
<dbReference type="SUPFAM" id="SSF48065">
    <property type="entry name" value="DBL homology domain (DH-domain)"/>
    <property type="match status" value="1"/>
</dbReference>
<evidence type="ECO:0000259" key="8">
    <source>
        <dbReference type="PROSITE" id="PS50212"/>
    </source>
</evidence>
<dbReference type="CDD" id="cd00155">
    <property type="entry name" value="RasGEF"/>
    <property type="match status" value="1"/>
</dbReference>
<dbReference type="InterPro" id="IPR035899">
    <property type="entry name" value="DBL_dom_sf"/>
</dbReference>
<dbReference type="CDD" id="cd06224">
    <property type="entry name" value="REM"/>
    <property type="match status" value="1"/>
</dbReference>
<comment type="caution">
    <text evidence="9">The sequence shown here is derived from an EMBL/GenBank/DDBJ whole genome shotgun (WGS) entry which is preliminary data.</text>
</comment>
<evidence type="ECO:0000259" key="5">
    <source>
        <dbReference type="PROSITE" id="PS50003"/>
    </source>
</evidence>
<dbReference type="Proteomes" id="UP000276133">
    <property type="component" value="Unassembled WGS sequence"/>
</dbReference>
<dbReference type="SMART" id="SM00325">
    <property type="entry name" value="RhoGEF"/>
    <property type="match status" value="1"/>
</dbReference>
<accession>A0A3M7SZS3</accession>
<dbReference type="InterPro" id="IPR019804">
    <property type="entry name" value="Ras_G-nucl-exch_fac_CS"/>
</dbReference>
<dbReference type="PROSITE" id="PS00720">
    <property type="entry name" value="RASGEF"/>
    <property type="match status" value="1"/>
</dbReference>
<dbReference type="SMART" id="SM00147">
    <property type="entry name" value="RasGEF"/>
    <property type="match status" value="1"/>
</dbReference>
<keyword evidence="10" id="KW-1185">Reference proteome</keyword>
<dbReference type="OrthoDB" id="10254377at2759"/>
<dbReference type="EMBL" id="REGN01000523">
    <property type="protein sequence ID" value="RNA41303.1"/>
    <property type="molecule type" value="Genomic_DNA"/>
</dbReference>
<dbReference type="GO" id="GO:0005085">
    <property type="term" value="F:guanyl-nucleotide exchange factor activity"/>
    <property type="evidence" value="ECO:0007669"/>
    <property type="project" value="UniProtKB-KW"/>
</dbReference>
<keyword evidence="3" id="KW-0175">Coiled coil</keyword>
<organism evidence="9 10">
    <name type="scientific">Brachionus plicatilis</name>
    <name type="common">Marine rotifer</name>
    <name type="synonym">Brachionus muelleri</name>
    <dbReference type="NCBI Taxonomy" id="10195"/>
    <lineage>
        <taxon>Eukaryota</taxon>
        <taxon>Metazoa</taxon>
        <taxon>Spiralia</taxon>
        <taxon>Gnathifera</taxon>
        <taxon>Rotifera</taxon>
        <taxon>Eurotatoria</taxon>
        <taxon>Monogononta</taxon>
        <taxon>Pseudotrocha</taxon>
        <taxon>Ploima</taxon>
        <taxon>Brachionidae</taxon>
        <taxon>Brachionus</taxon>
    </lineage>
</organism>
<feature type="domain" description="N-terminal Ras-GEF" evidence="8">
    <location>
        <begin position="659"/>
        <end position="776"/>
    </location>
</feature>
<evidence type="ECO:0000259" key="6">
    <source>
        <dbReference type="PROSITE" id="PS50009"/>
    </source>
</evidence>
<dbReference type="PROSITE" id="PS50003">
    <property type="entry name" value="PH_DOMAIN"/>
    <property type="match status" value="1"/>
</dbReference>
<dbReference type="PROSITE" id="PS50010">
    <property type="entry name" value="DH_2"/>
    <property type="match status" value="1"/>
</dbReference>
<dbReference type="InterPro" id="IPR008937">
    <property type="entry name" value="Ras-like_GEF"/>
</dbReference>
<dbReference type="Gene3D" id="1.20.870.10">
    <property type="entry name" value="Son of sevenless (SoS) protein Chain: S domain 1"/>
    <property type="match status" value="2"/>
</dbReference>
<dbReference type="Pfam" id="PF00169">
    <property type="entry name" value="PH"/>
    <property type="match status" value="1"/>
</dbReference>
<evidence type="ECO:0000259" key="7">
    <source>
        <dbReference type="PROSITE" id="PS50010"/>
    </source>
</evidence>
<gene>
    <name evidence="9" type="ORF">BpHYR1_031582</name>
</gene>
<dbReference type="InterPro" id="IPR023578">
    <property type="entry name" value="Ras_GEF_dom_sf"/>
</dbReference>
<feature type="domain" description="PH" evidence="5">
    <location>
        <begin position="23"/>
        <end position="129"/>
    </location>
</feature>
<dbReference type="InterPro" id="IPR000219">
    <property type="entry name" value="DH_dom"/>
</dbReference>
<dbReference type="SMART" id="SM00233">
    <property type="entry name" value="PH"/>
    <property type="match status" value="2"/>
</dbReference>